<dbReference type="STRING" id="391936.S7S_00185"/>
<dbReference type="PANTHER" id="PTHR11804:SF84">
    <property type="entry name" value="SACCHAROLYSIN"/>
    <property type="match status" value="1"/>
</dbReference>
<evidence type="ECO:0000259" key="11">
    <source>
        <dbReference type="Pfam" id="PF19310"/>
    </source>
</evidence>
<dbReference type="GO" id="GO:0006518">
    <property type="term" value="P:peptide metabolic process"/>
    <property type="evidence" value="ECO:0007669"/>
    <property type="project" value="TreeGrafter"/>
</dbReference>
<dbReference type="EMBL" id="CP004387">
    <property type="protein sequence ID" value="AJD46461.1"/>
    <property type="molecule type" value="Genomic_DNA"/>
</dbReference>
<evidence type="ECO:0000256" key="7">
    <source>
        <dbReference type="ARBA" id="ARBA00024603"/>
    </source>
</evidence>
<keyword evidence="2 9" id="KW-0645">Protease</keyword>
<name>A0A0B4XHD4_9GAMM</name>
<evidence type="ECO:0000256" key="4">
    <source>
        <dbReference type="ARBA" id="ARBA00022801"/>
    </source>
</evidence>
<comment type="similarity">
    <text evidence="1 9">Belongs to the peptidase M3 family.</text>
</comment>
<gene>
    <name evidence="12" type="ORF">S7S_00185</name>
</gene>
<dbReference type="HOGENOM" id="CLU_001805_4_1_6"/>
<dbReference type="InterPro" id="IPR045090">
    <property type="entry name" value="Pept_M3A_M3B"/>
</dbReference>
<evidence type="ECO:0000256" key="1">
    <source>
        <dbReference type="ARBA" id="ARBA00006040"/>
    </source>
</evidence>
<evidence type="ECO:0000256" key="8">
    <source>
        <dbReference type="ARBA" id="ARBA00026100"/>
    </source>
</evidence>
<evidence type="ECO:0000256" key="6">
    <source>
        <dbReference type="ARBA" id="ARBA00023049"/>
    </source>
</evidence>
<dbReference type="MEROPS" id="M03.004"/>
<reference evidence="12 13" key="1">
    <citation type="journal article" date="2012" name="J. Bacteriol.">
        <title>Genome sequence of an alkane-degrading bacterium, Alcanivorax pacificus type strain W11-5, isolated from deep sea sediment.</title>
        <authorList>
            <person name="Lai Q."/>
            <person name="Shao Z."/>
        </authorList>
    </citation>
    <scope>NUCLEOTIDE SEQUENCE [LARGE SCALE GENOMIC DNA]</scope>
    <source>
        <strain evidence="12 13">W11-5</strain>
    </source>
</reference>
<keyword evidence="4 9" id="KW-0378">Hydrolase</keyword>
<keyword evidence="5 9" id="KW-0862">Zinc</keyword>
<comment type="cofactor">
    <cofactor evidence="9">
        <name>Zn(2+)</name>
        <dbReference type="ChEBI" id="CHEBI:29105"/>
    </cofactor>
    <text evidence="9">Binds 1 zinc ion.</text>
</comment>
<dbReference type="GO" id="GO:0004222">
    <property type="term" value="F:metalloendopeptidase activity"/>
    <property type="evidence" value="ECO:0007669"/>
    <property type="project" value="UniProtKB-EC"/>
</dbReference>
<dbReference type="Proteomes" id="UP000006764">
    <property type="component" value="Chromosome"/>
</dbReference>
<dbReference type="Pfam" id="PF19310">
    <property type="entry name" value="TOP_N"/>
    <property type="match status" value="1"/>
</dbReference>
<dbReference type="AlphaFoldDB" id="A0A0B4XHD4"/>
<dbReference type="GO" id="GO:0046872">
    <property type="term" value="F:metal ion binding"/>
    <property type="evidence" value="ECO:0007669"/>
    <property type="project" value="UniProtKB-UniRule"/>
</dbReference>
<dbReference type="FunFam" id="3.40.390.10:FF:000009">
    <property type="entry name" value="Oligopeptidase A"/>
    <property type="match status" value="1"/>
</dbReference>
<dbReference type="SUPFAM" id="SSF55486">
    <property type="entry name" value="Metalloproteases ('zincins'), catalytic domain"/>
    <property type="match status" value="1"/>
</dbReference>
<dbReference type="InterPro" id="IPR024079">
    <property type="entry name" value="MetalloPept_cat_dom_sf"/>
</dbReference>
<sequence length="678" mass="75951">MSKNPLIDYPGLPPFSDIRPEHVEPAVQALISDGRARIADVLKSGGPWNWDNLVNALDEEDDRLGKAFGPAGHLNAVAQNEALRNAYNVCLPQLSEYGTEVGQNAELFRAYQSVRDSAEFATLTPAQQKDLDDTLRDFRLSGVDLPADKKAQYMENSKRLSELTSAFSDAVLDATQSWRRHVTDAAELDGVPDVALAGAADKAREEGLDGWLLTLDFPCYYAVICHARNRALREDIYRAYSTRASDQGPDAGKFDNSARMNDILALRHAQAELLGFASYAEKSLATKMARDVDEVLGFLRDLARRAKPQAEKELAELQAFAAEQGAGELAPWDIAFWSERLREARYSISEEELRPWFPAEKVIGGMFAVVEKLFGIQIKQRDDVDTWHADVRYYDVFDDSGQKMAGFYLDMYARTGKRGGAWMDDCQVRRRRADGSLQLPVAYLTCNFAPPAGGKPGLLTHDEVVTLFHEFGHGLHHMLTEQEVSGISGINGVAWDAVELPSQFMENWCWTEEGIRLISGHYETGEPLPAEKLEKMLAAKNFQSAMGMVRQLEFSIFDMRIHAEYKDGLDIQQILDEVRDEVSVIRPPAFNRFQNSFGHIFAGGYAAGYYSYKWAEVLSADAYSRFEEEGIFNEETGRAFRRHILSQGGSREPMELFVAFRGREPSVEPLLRHSGIAA</sequence>
<dbReference type="InterPro" id="IPR034005">
    <property type="entry name" value="M3A_DCP"/>
</dbReference>
<protein>
    <recommendedName>
        <fullName evidence="8">oligopeptidase A</fullName>
        <ecNumber evidence="8">3.4.24.70</ecNumber>
    </recommendedName>
</protein>
<keyword evidence="3 9" id="KW-0479">Metal-binding</keyword>
<evidence type="ECO:0000256" key="9">
    <source>
        <dbReference type="RuleBase" id="RU003435"/>
    </source>
</evidence>
<evidence type="ECO:0000256" key="5">
    <source>
        <dbReference type="ARBA" id="ARBA00022833"/>
    </source>
</evidence>
<dbReference type="KEGG" id="apac:S7S_00185"/>
<dbReference type="RefSeq" id="WP_008734315.1">
    <property type="nucleotide sequence ID" value="NZ_CP004387.1"/>
</dbReference>
<organism evidence="12 13">
    <name type="scientific">Isoalcanivorax pacificus W11-5</name>
    <dbReference type="NCBI Taxonomy" id="391936"/>
    <lineage>
        <taxon>Bacteria</taxon>
        <taxon>Pseudomonadati</taxon>
        <taxon>Pseudomonadota</taxon>
        <taxon>Gammaproteobacteria</taxon>
        <taxon>Oceanospirillales</taxon>
        <taxon>Alcanivoracaceae</taxon>
        <taxon>Isoalcanivorax</taxon>
    </lineage>
</organism>
<evidence type="ECO:0000313" key="12">
    <source>
        <dbReference type="EMBL" id="AJD46461.1"/>
    </source>
</evidence>
<dbReference type="GO" id="GO:0005829">
    <property type="term" value="C:cytosol"/>
    <property type="evidence" value="ECO:0007669"/>
    <property type="project" value="UniProtKB-ARBA"/>
</dbReference>
<dbReference type="InterPro" id="IPR045666">
    <property type="entry name" value="OpdA_N"/>
</dbReference>
<dbReference type="OrthoDB" id="9773538at2"/>
<dbReference type="Gene3D" id="1.10.1370.10">
    <property type="entry name" value="Neurolysin, domain 3"/>
    <property type="match status" value="1"/>
</dbReference>
<proteinExistence type="inferred from homology"/>
<feature type="domain" description="Oligopeptidase A N-terminal" evidence="11">
    <location>
        <begin position="49"/>
        <end position="150"/>
    </location>
</feature>
<dbReference type="PANTHER" id="PTHR11804">
    <property type="entry name" value="PROTEASE M3 THIMET OLIGOPEPTIDASE-RELATED"/>
    <property type="match status" value="1"/>
</dbReference>
<dbReference type="Pfam" id="PF01432">
    <property type="entry name" value="Peptidase_M3"/>
    <property type="match status" value="1"/>
</dbReference>
<dbReference type="Gene3D" id="3.40.390.10">
    <property type="entry name" value="Collagenase (Catalytic Domain)"/>
    <property type="match status" value="1"/>
</dbReference>
<dbReference type="EC" id="3.4.24.70" evidence="8"/>
<dbReference type="NCBIfam" id="NF008159">
    <property type="entry name" value="PRK10911.1"/>
    <property type="match status" value="1"/>
</dbReference>
<evidence type="ECO:0000256" key="3">
    <source>
        <dbReference type="ARBA" id="ARBA00022723"/>
    </source>
</evidence>
<comment type="catalytic activity">
    <reaction evidence="7">
        <text>Hydrolysis of oligopeptides, with broad specificity. Gly or Ala commonly occur as P1 or P1' residues, but more distant residues are also important, as is shown by the fact that Z-Gly-Pro-Gly-|-Gly-Pro-Ala is cleaved, but not Z-(Gly)(5).</text>
        <dbReference type="EC" id="3.4.24.70"/>
    </reaction>
</comment>
<dbReference type="GO" id="GO:0006508">
    <property type="term" value="P:proteolysis"/>
    <property type="evidence" value="ECO:0007669"/>
    <property type="project" value="UniProtKB-KW"/>
</dbReference>
<dbReference type="InterPro" id="IPR024077">
    <property type="entry name" value="Neurolysin/TOP_dom2"/>
</dbReference>
<keyword evidence="13" id="KW-1185">Reference proteome</keyword>
<evidence type="ECO:0000256" key="2">
    <source>
        <dbReference type="ARBA" id="ARBA00022670"/>
    </source>
</evidence>
<dbReference type="InterPro" id="IPR001567">
    <property type="entry name" value="Pept_M3A_M3B_dom"/>
</dbReference>
<dbReference type="CDD" id="cd06456">
    <property type="entry name" value="M3A_DCP"/>
    <property type="match status" value="1"/>
</dbReference>
<feature type="domain" description="Peptidase M3A/M3B catalytic" evidence="10">
    <location>
        <begin position="226"/>
        <end position="675"/>
    </location>
</feature>
<accession>A0A0B4XHD4</accession>
<evidence type="ECO:0000313" key="13">
    <source>
        <dbReference type="Proteomes" id="UP000006764"/>
    </source>
</evidence>
<evidence type="ECO:0000259" key="10">
    <source>
        <dbReference type="Pfam" id="PF01432"/>
    </source>
</evidence>
<keyword evidence="6 9" id="KW-0482">Metalloprotease</keyword>